<sequence length="697" mass="78596">MNLKDKFNIDDLMYEANIANLLCDEDLKTIGSQVIRDFDNDLISRSSWEKRTEASLKLALQVAETKNFPWPNASNVKFPLITIAALQYHARSYPVLIDSDLPVKCRVVGEDKDGLKALRSSRVEQHMSYQLLEEDEDWESEMDKVLITQPIIGCAFKKSYYNPVLKHNVSENVLAKDLVVNYWTKSLETASRVSHILQMTKNEIYERVARGLWCDGVSEGRQQQASSIVAASGLQQLQDKAQGMMPPEPNDNSTPIEIIEQHCFIDFDDDGYAEPYIVYVRRDNKMVARIVARYTQKDVERNKEDVILSIKAEQYFTKYPFVPSPDGGFYDLGFGVLLGPLNESINTIVNQLVDAGTMSNTAGGFLSRGIKLRGGNYSFNPMEWKHVDTTGDDLRKGIVPLPVREPSQVMFTLLNLLINYGERIGGSVDILTGQNPGQNTPAETTRTMAEQGMKIFNGIFKRTHRSLKQEFRKLYRLNQIFVTENMSYTSNAKSSGMILASDYEGPVTDVMPTADPSVTSDAQRVNQAMAIAQRVAATPGLYNRYEAEYTYLKAMKVSNIEKILPDPKGPNAVPPPVNPKIQIEQLKVQAKQASDQLTMKMALLKLMSEAELNQAQIQKLEAEAEAIKIGIVTEGEKMRIQEINMQIGLQRERREGVMSAIQTMNSVYDTMMKNKQDGSEQPTMEQPPMEMPQQMMQ</sequence>
<accession>A0A6J5LMD0</accession>
<reference evidence="2" key="1">
    <citation type="submission" date="2020-04" db="EMBL/GenBank/DDBJ databases">
        <authorList>
            <person name="Chiriac C."/>
            <person name="Salcher M."/>
            <person name="Ghai R."/>
            <person name="Kavagutti S V."/>
        </authorList>
    </citation>
    <scope>NUCLEOTIDE SEQUENCE</scope>
</reference>
<protein>
    <recommendedName>
        <fullName evidence="3">Portal protein</fullName>
    </recommendedName>
</protein>
<feature type="compositionally biased region" description="Low complexity" evidence="1">
    <location>
        <begin position="680"/>
        <end position="697"/>
    </location>
</feature>
<evidence type="ECO:0000313" key="2">
    <source>
        <dbReference type="EMBL" id="CAB4132909.1"/>
    </source>
</evidence>
<organism evidence="2">
    <name type="scientific">uncultured Caudovirales phage</name>
    <dbReference type="NCBI Taxonomy" id="2100421"/>
    <lineage>
        <taxon>Viruses</taxon>
        <taxon>Duplodnaviria</taxon>
        <taxon>Heunggongvirae</taxon>
        <taxon>Uroviricota</taxon>
        <taxon>Caudoviricetes</taxon>
        <taxon>Peduoviridae</taxon>
        <taxon>Maltschvirus</taxon>
        <taxon>Maltschvirus maltsch</taxon>
    </lineage>
</organism>
<evidence type="ECO:0000256" key="1">
    <source>
        <dbReference type="SAM" id="MobiDB-lite"/>
    </source>
</evidence>
<dbReference type="EMBL" id="LR796272">
    <property type="protein sequence ID" value="CAB4132909.1"/>
    <property type="molecule type" value="Genomic_DNA"/>
</dbReference>
<proteinExistence type="predicted"/>
<feature type="region of interest" description="Disordered" evidence="1">
    <location>
        <begin position="674"/>
        <end position="697"/>
    </location>
</feature>
<evidence type="ECO:0008006" key="3">
    <source>
        <dbReference type="Google" id="ProtNLM"/>
    </source>
</evidence>
<name>A0A6J5LMD0_9CAUD</name>
<gene>
    <name evidence="2" type="ORF">UFOVP251_40</name>
</gene>